<feature type="region of interest" description="Disordered" evidence="1">
    <location>
        <begin position="1"/>
        <end position="23"/>
    </location>
</feature>
<accession>A0AA40BJR6</accession>
<gene>
    <name evidence="2" type="ORF">B0T21DRAFT_441986</name>
</gene>
<evidence type="ECO:0000313" key="3">
    <source>
        <dbReference type="Proteomes" id="UP001172159"/>
    </source>
</evidence>
<sequence>MHHEIKRAVSDAAEKSPIPGPRPGDYLGLHLSEHLRKGPRQIIDLAQFDRQWIAARTLLRGYSHSSPEEREETLPVVMEAINKVLREISDKFQSRMNYKYSFETHFAALDTVRKILRYMVYILDPEFTPTPCLFERTETCEASDVILAVLEHMQCGDLDRLVHEDGGAWIEDFWDLLEKAGTFCEVHKAWNSFYFGVFSLSPERLDDARAMLAERGVPSIDCFMMGR</sequence>
<name>A0AA40BJR6_9PEZI</name>
<proteinExistence type="predicted"/>
<keyword evidence="3" id="KW-1185">Reference proteome</keyword>
<evidence type="ECO:0000313" key="2">
    <source>
        <dbReference type="EMBL" id="KAK0735504.1"/>
    </source>
</evidence>
<dbReference type="Proteomes" id="UP001172159">
    <property type="component" value="Unassembled WGS sequence"/>
</dbReference>
<reference evidence="2" key="1">
    <citation type="submission" date="2023-06" db="EMBL/GenBank/DDBJ databases">
        <title>Genome-scale phylogeny and comparative genomics of the fungal order Sordariales.</title>
        <authorList>
            <consortium name="Lawrence Berkeley National Laboratory"/>
            <person name="Hensen N."/>
            <person name="Bonometti L."/>
            <person name="Westerberg I."/>
            <person name="Brannstrom I.O."/>
            <person name="Guillou S."/>
            <person name="Cros-Aarteil S."/>
            <person name="Calhoun S."/>
            <person name="Haridas S."/>
            <person name="Kuo A."/>
            <person name="Mondo S."/>
            <person name="Pangilinan J."/>
            <person name="Riley R."/>
            <person name="Labutti K."/>
            <person name="Andreopoulos B."/>
            <person name="Lipzen A."/>
            <person name="Chen C."/>
            <person name="Yanf M."/>
            <person name="Daum C."/>
            <person name="Ng V."/>
            <person name="Clum A."/>
            <person name="Steindorff A."/>
            <person name="Ohm R."/>
            <person name="Martin F."/>
            <person name="Silar P."/>
            <person name="Natvig D."/>
            <person name="Lalanne C."/>
            <person name="Gautier V."/>
            <person name="Ament-Velasquez S.L."/>
            <person name="Kruys A."/>
            <person name="Hutchinson M.I."/>
            <person name="Powell A.J."/>
            <person name="Barry K."/>
            <person name="Miller A.N."/>
            <person name="Grigoriev I.V."/>
            <person name="Debuchy R."/>
            <person name="Gladieux P."/>
            <person name="Thoren M.H."/>
            <person name="Johannesson H."/>
        </authorList>
    </citation>
    <scope>NUCLEOTIDE SEQUENCE</scope>
    <source>
        <strain evidence="2">CBS 540.89</strain>
    </source>
</reference>
<feature type="compositionally biased region" description="Basic and acidic residues" evidence="1">
    <location>
        <begin position="1"/>
        <end position="14"/>
    </location>
</feature>
<evidence type="ECO:0000256" key="1">
    <source>
        <dbReference type="SAM" id="MobiDB-lite"/>
    </source>
</evidence>
<dbReference type="AlphaFoldDB" id="A0AA40BJR6"/>
<comment type="caution">
    <text evidence="2">The sequence shown here is derived from an EMBL/GenBank/DDBJ whole genome shotgun (WGS) entry which is preliminary data.</text>
</comment>
<dbReference type="EMBL" id="JAUKTV010000007">
    <property type="protein sequence ID" value="KAK0735504.1"/>
    <property type="molecule type" value="Genomic_DNA"/>
</dbReference>
<organism evidence="2 3">
    <name type="scientific">Apiosordaria backusii</name>
    <dbReference type="NCBI Taxonomy" id="314023"/>
    <lineage>
        <taxon>Eukaryota</taxon>
        <taxon>Fungi</taxon>
        <taxon>Dikarya</taxon>
        <taxon>Ascomycota</taxon>
        <taxon>Pezizomycotina</taxon>
        <taxon>Sordariomycetes</taxon>
        <taxon>Sordariomycetidae</taxon>
        <taxon>Sordariales</taxon>
        <taxon>Lasiosphaeriaceae</taxon>
        <taxon>Apiosordaria</taxon>
    </lineage>
</organism>
<protein>
    <submittedName>
        <fullName evidence="2">Uncharacterized protein</fullName>
    </submittedName>
</protein>